<dbReference type="AlphaFoldDB" id="A0A9Q1JQV3"/>
<accession>A0A9Q1JQV3</accession>
<proteinExistence type="predicted"/>
<evidence type="ECO:0000256" key="1">
    <source>
        <dbReference type="SAM" id="Phobius"/>
    </source>
</evidence>
<organism evidence="2 3">
    <name type="scientific">Carnegiea gigantea</name>
    <dbReference type="NCBI Taxonomy" id="171969"/>
    <lineage>
        <taxon>Eukaryota</taxon>
        <taxon>Viridiplantae</taxon>
        <taxon>Streptophyta</taxon>
        <taxon>Embryophyta</taxon>
        <taxon>Tracheophyta</taxon>
        <taxon>Spermatophyta</taxon>
        <taxon>Magnoliopsida</taxon>
        <taxon>eudicotyledons</taxon>
        <taxon>Gunneridae</taxon>
        <taxon>Pentapetalae</taxon>
        <taxon>Caryophyllales</taxon>
        <taxon>Cactineae</taxon>
        <taxon>Cactaceae</taxon>
        <taxon>Cactoideae</taxon>
        <taxon>Echinocereeae</taxon>
        <taxon>Carnegiea</taxon>
    </lineage>
</organism>
<reference evidence="2" key="1">
    <citation type="submission" date="2022-04" db="EMBL/GenBank/DDBJ databases">
        <title>Carnegiea gigantea Genome sequencing and assembly v2.</title>
        <authorList>
            <person name="Copetti D."/>
            <person name="Sanderson M.J."/>
            <person name="Burquez A."/>
            <person name="Wojciechowski M.F."/>
        </authorList>
    </citation>
    <scope>NUCLEOTIDE SEQUENCE</scope>
    <source>
        <strain evidence="2">SGP5-SGP5p</strain>
        <tissue evidence="2">Aerial part</tissue>
    </source>
</reference>
<keyword evidence="1" id="KW-0472">Membrane</keyword>
<name>A0A9Q1JQV3_9CARY</name>
<evidence type="ECO:0000313" key="2">
    <source>
        <dbReference type="EMBL" id="KAJ8429367.1"/>
    </source>
</evidence>
<keyword evidence="1" id="KW-0812">Transmembrane</keyword>
<comment type="caution">
    <text evidence="2">The sequence shown here is derived from an EMBL/GenBank/DDBJ whole genome shotgun (WGS) entry which is preliminary data.</text>
</comment>
<keyword evidence="3" id="KW-1185">Reference proteome</keyword>
<protein>
    <submittedName>
        <fullName evidence="2">Uncharacterized protein</fullName>
    </submittedName>
</protein>
<feature type="transmembrane region" description="Helical" evidence="1">
    <location>
        <begin position="229"/>
        <end position="249"/>
    </location>
</feature>
<keyword evidence="1" id="KW-1133">Transmembrane helix</keyword>
<dbReference type="OrthoDB" id="10544959at2759"/>
<dbReference type="Proteomes" id="UP001153076">
    <property type="component" value="Unassembled WGS sequence"/>
</dbReference>
<gene>
    <name evidence="2" type="ORF">Cgig2_033199</name>
</gene>
<evidence type="ECO:0000313" key="3">
    <source>
        <dbReference type="Proteomes" id="UP001153076"/>
    </source>
</evidence>
<sequence>MKGIFLARKRQEPRSYLRLILFLDVNCLSATTSSTQHYELLQCQWSSKSTTPSAVTPKFLMLCQDRRLSFGDLSFFFRIIGKPDFGGNRGKRYSKNVAPLKLAALPTAYLLGLLLLSGEPGISWGLFTNGFCKGTAVLKDSSELSSSLSSYSILAKKAGGSDKDLFSGTVSGICGSFDSLAKHWSGVPGFSSHLKGTEATYFTGRGAGDNGLRIGFQSFFGAPGLSSQINGIVICCLICLLVAFTWLSLSSIVTVELVRVWF</sequence>
<dbReference type="EMBL" id="JAKOGI010000900">
    <property type="protein sequence ID" value="KAJ8429367.1"/>
    <property type="molecule type" value="Genomic_DNA"/>
</dbReference>